<dbReference type="EMBL" id="BLAY01000187">
    <property type="protein sequence ID" value="GET42881.1"/>
    <property type="molecule type" value="Genomic_DNA"/>
</dbReference>
<dbReference type="Pfam" id="PF13359">
    <property type="entry name" value="DDE_Tnp_4"/>
    <property type="match status" value="1"/>
</dbReference>
<feature type="domain" description="Transposase Helix-turn-helix" evidence="4">
    <location>
        <begin position="61"/>
        <end position="111"/>
    </location>
</feature>
<gene>
    <name evidence="5" type="ORF">MiSe_76990</name>
</gene>
<sequence>MSRMREFIEKHPWEAQRLVGLDYEQLMELISQAERLHNQKQVALEEKKTRIIKAGGGRQAKLSRQDQILLTLVYLHHLPTFQMLGVQFGVSESAAHYIFHYWLGILRELLPASLVEQVKKTASEWEWVEELLSKFELIVDSCEQPRERPKSYQDPKKYYSCKKKKHTFKNQVIVMPTGKEIVDVVVGKPGATRDIKIWRSRRTQLSETQKFQGDKAYVGEPAIDTPHKKTRSKGITIAQKQENQKKAKKRVVVEHLIRLVKTFRIAAERFRLNSATYEPVILVVCGLLRWRIKARVLNS</sequence>
<dbReference type="Proteomes" id="UP001050975">
    <property type="component" value="Unassembled WGS sequence"/>
</dbReference>
<dbReference type="PANTHER" id="PTHR23080">
    <property type="entry name" value="THAP DOMAIN PROTEIN"/>
    <property type="match status" value="1"/>
</dbReference>
<comment type="cofactor">
    <cofactor evidence="1">
        <name>a divalent metal cation</name>
        <dbReference type="ChEBI" id="CHEBI:60240"/>
    </cofactor>
</comment>
<evidence type="ECO:0000256" key="2">
    <source>
        <dbReference type="ARBA" id="ARBA00022723"/>
    </source>
</evidence>
<evidence type="ECO:0000259" key="4">
    <source>
        <dbReference type="Pfam" id="PF13613"/>
    </source>
</evidence>
<organism evidence="5 6">
    <name type="scientific">Microseira wollei NIES-4236</name>
    <dbReference type="NCBI Taxonomy" id="2530354"/>
    <lineage>
        <taxon>Bacteria</taxon>
        <taxon>Bacillati</taxon>
        <taxon>Cyanobacteriota</taxon>
        <taxon>Cyanophyceae</taxon>
        <taxon>Oscillatoriophycideae</taxon>
        <taxon>Aerosakkonematales</taxon>
        <taxon>Aerosakkonemataceae</taxon>
        <taxon>Microseira</taxon>
    </lineage>
</organism>
<evidence type="ECO:0000313" key="6">
    <source>
        <dbReference type="Proteomes" id="UP001050975"/>
    </source>
</evidence>
<proteinExistence type="predicted"/>
<dbReference type="InterPro" id="IPR027805">
    <property type="entry name" value="Transposase_HTH_dom"/>
</dbReference>
<evidence type="ECO:0000313" key="5">
    <source>
        <dbReference type="EMBL" id="GET42881.1"/>
    </source>
</evidence>
<evidence type="ECO:0000259" key="3">
    <source>
        <dbReference type="Pfam" id="PF13359"/>
    </source>
</evidence>
<comment type="caution">
    <text evidence="5">The sequence shown here is derived from an EMBL/GenBank/DDBJ whole genome shotgun (WGS) entry which is preliminary data.</text>
</comment>
<name>A0AAV3XPU6_9CYAN</name>
<accession>A0AAV3XPU6</accession>
<dbReference type="GO" id="GO:0046872">
    <property type="term" value="F:metal ion binding"/>
    <property type="evidence" value="ECO:0007669"/>
    <property type="project" value="UniProtKB-KW"/>
</dbReference>
<evidence type="ECO:0000256" key="1">
    <source>
        <dbReference type="ARBA" id="ARBA00001968"/>
    </source>
</evidence>
<dbReference type="AlphaFoldDB" id="A0AAV3XPU6"/>
<feature type="domain" description="DDE Tnp4" evidence="3">
    <location>
        <begin position="139"/>
        <end position="288"/>
    </location>
</feature>
<protein>
    <submittedName>
        <fullName evidence="5">Transposase IS4 family protein</fullName>
    </submittedName>
</protein>
<dbReference type="Pfam" id="PF13613">
    <property type="entry name" value="HTH_Tnp_4"/>
    <property type="match status" value="1"/>
</dbReference>
<reference evidence="5" key="1">
    <citation type="submission" date="2019-10" db="EMBL/GenBank/DDBJ databases">
        <title>Draft genome sequece of Microseira wollei NIES-4236.</title>
        <authorList>
            <person name="Yamaguchi H."/>
            <person name="Suzuki S."/>
            <person name="Kawachi M."/>
        </authorList>
    </citation>
    <scope>NUCLEOTIDE SEQUENCE</scope>
    <source>
        <strain evidence="5">NIES-4236</strain>
    </source>
</reference>
<keyword evidence="6" id="KW-1185">Reference proteome</keyword>
<keyword evidence="2" id="KW-0479">Metal-binding</keyword>
<dbReference type="InterPro" id="IPR027806">
    <property type="entry name" value="HARBI1_dom"/>
</dbReference>